<dbReference type="PROSITE" id="PS51644">
    <property type="entry name" value="HTH_OST"/>
    <property type="match status" value="2"/>
</dbReference>
<dbReference type="Pfam" id="PF12872">
    <property type="entry name" value="OST-HTH"/>
    <property type="match status" value="2"/>
</dbReference>
<gene>
    <name evidence="3" type="ORF">POM88_037672</name>
</gene>
<dbReference type="Pfam" id="PF01936">
    <property type="entry name" value="NYN"/>
    <property type="match status" value="1"/>
</dbReference>
<dbReference type="EMBL" id="JAUIZM010000008">
    <property type="protein sequence ID" value="KAK1371580.1"/>
    <property type="molecule type" value="Genomic_DNA"/>
</dbReference>
<feature type="region of interest" description="Disordered" evidence="1">
    <location>
        <begin position="538"/>
        <end position="564"/>
    </location>
</feature>
<feature type="region of interest" description="Disordered" evidence="1">
    <location>
        <begin position="410"/>
        <end position="430"/>
    </location>
</feature>
<dbReference type="InterPro" id="IPR025605">
    <property type="entry name" value="OST-HTH/LOTUS_dom"/>
</dbReference>
<organism evidence="3 4">
    <name type="scientific">Heracleum sosnowskyi</name>
    <dbReference type="NCBI Taxonomy" id="360622"/>
    <lineage>
        <taxon>Eukaryota</taxon>
        <taxon>Viridiplantae</taxon>
        <taxon>Streptophyta</taxon>
        <taxon>Embryophyta</taxon>
        <taxon>Tracheophyta</taxon>
        <taxon>Spermatophyta</taxon>
        <taxon>Magnoliopsida</taxon>
        <taxon>eudicotyledons</taxon>
        <taxon>Gunneridae</taxon>
        <taxon>Pentapetalae</taxon>
        <taxon>asterids</taxon>
        <taxon>campanulids</taxon>
        <taxon>Apiales</taxon>
        <taxon>Apiaceae</taxon>
        <taxon>Apioideae</taxon>
        <taxon>apioid superclade</taxon>
        <taxon>Tordylieae</taxon>
        <taxon>Tordyliinae</taxon>
        <taxon>Heracleum</taxon>
    </lineage>
</organism>
<reference evidence="3" key="1">
    <citation type="submission" date="2023-02" db="EMBL/GenBank/DDBJ databases">
        <title>Genome of toxic invasive species Heracleum sosnowskyi carries increased number of genes despite the absence of recent whole-genome duplications.</title>
        <authorList>
            <person name="Schelkunov M."/>
            <person name="Shtratnikova V."/>
            <person name="Makarenko M."/>
            <person name="Klepikova A."/>
            <person name="Omelchenko D."/>
            <person name="Novikova G."/>
            <person name="Obukhova E."/>
            <person name="Bogdanov V."/>
            <person name="Penin A."/>
            <person name="Logacheva M."/>
        </authorList>
    </citation>
    <scope>NUCLEOTIDE SEQUENCE</scope>
    <source>
        <strain evidence="3">Hsosn_3</strain>
        <tissue evidence="3">Leaf</tissue>
    </source>
</reference>
<evidence type="ECO:0000259" key="2">
    <source>
        <dbReference type="PROSITE" id="PS51644"/>
    </source>
</evidence>
<feature type="region of interest" description="Disordered" evidence="1">
    <location>
        <begin position="37"/>
        <end position="57"/>
    </location>
</feature>
<dbReference type="CDD" id="cd08824">
    <property type="entry name" value="LOTUS"/>
    <property type="match status" value="1"/>
</dbReference>
<dbReference type="PANTHER" id="PTHR14379:SF6">
    <property type="entry name" value="EMB|CAB71880.1"/>
    <property type="match status" value="1"/>
</dbReference>
<dbReference type="GO" id="GO:0004540">
    <property type="term" value="F:RNA nuclease activity"/>
    <property type="evidence" value="ECO:0007669"/>
    <property type="project" value="InterPro"/>
</dbReference>
<dbReference type="GO" id="GO:0005777">
    <property type="term" value="C:peroxisome"/>
    <property type="evidence" value="ECO:0007669"/>
    <property type="project" value="InterPro"/>
</dbReference>
<comment type="caution">
    <text evidence="3">The sequence shown here is derived from an EMBL/GenBank/DDBJ whole genome shotgun (WGS) entry which is preliminary data.</text>
</comment>
<protein>
    <submittedName>
        <fullName evidence="3">Meiosis arrest female protein</fullName>
    </submittedName>
</protein>
<proteinExistence type="predicted"/>
<evidence type="ECO:0000313" key="3">
    <source>
        <dbReference type="EMBL" id="KAK1371580.1"/>
    </source>
</evidence>
<dbReference type="Proteomes" id="UP001237642">
    <property type="component" value="Unassembled WGS sequence"/>
</dbReference>
<feature type="compositionally biased region" description="Polar residues" evidence="1">
    <location>
        <begin position="540"/>
        <end position="564"/>
    </location>
</feature>
<keyword evidence="4" id="KW-1185">Reference proteome</keyword>
<feature type="compositionally biased region" description="Basic residues" evidence="1">
    <location>
        <begin position="44"/>
        <end position="54"/>
    </location>
</feature>
<dbReference type="InterPro" id="IPR021139">
    <property type="entry name" value="NYN"/>
</dbReference>
<name>A0AAD8MDI3_9APIA</name>
<dbReference type="InterPro" id="IPR041966">
    <property type="entry name" value="LOTUS-like"/>
</dbReference>
<dbReference type="PANTHER" id="PTHR14379">
    <property type="entry name" value="LIMKAIN B LKAP"/>
    <property type="match status" value="1"/>
</dbReference>
<evidence type="ECO:0000313" key="4">
    <source>
        <dbReference type="Proteomes" id="UP001237642"/>
    </source>
</evidence>
<dbReference type="GO" id="GO:0010468">
    <property type="term" value="P:regulation of gene expression"/>
    <property type="evidence" value="ECO:0007669"/>
    <property type="project" value="InterPro"/>
</dbReference>
<dbReference type="Gene3D" id="3.30.420.610">
    <property type="entry name" value="LOTUS domain-like"/>
    <property type="match status" value="2"/>
</dbReference>
<feature type="compositionally biased region" description="Polar residues" evidence="1">
    <location>
        <begin position="978"/>
        <end position="999"/>
    </location>
</feature>
<sequence length="1020" mass="114265">MKPLHSKSLFCFSPINLLTNSRIPRKLFHQISQFSSTPSPQFHSHSHSHSHYPSRRHEEESRLLRVSVWWDFENCTLPAGTNVFRVAQNVTNAVRKNGIKGPVQITAFGDVLQLSRSNQEALSSTGINLTHVPRGGKSSADRSLLVDLMYWVSQNPPPAHLFLISTDGDFANILHRLRLSNYNILLSTSDNAPVVLCSAASIMWHWKSLLRGEDLGGKHFNQPPDGPYGSWYGHYKLPLDNPLAVTAQPGSRADSSLDTGSESKLRPVPKTVVKQIRDVVNSFPEGISIPDLHSELEKTNMSMDKDWYGYRKFSCFILSNSHLLKIQSWGESQLSIRSIASTVNVNPGITTGTVTNDGDLKQDIQGKRNYRENSCSGVEDKTSFPVSSKANFKEPMRNLQESRANVKEPMRNFQESPKQVKESVKKVPETSPLVEKSNGIEIIKESLAKSKELEKVEESQKVVPNPPLVAEKEKCAEVSLNNLEEQNPNSEVGFFRTKWGEWFGGENSAFANNNVEAGDNATLNEDNEKIEDVKKKHVESTSQCPDAIQRSSKVSPTNETVVDENGATSCETTHKSGVTVCESARGSSFLKKMIRWWRGPQSDNASKLSSDNITTTKGDNKEQGVFTNSFWNDMVAFLQTSSGSDLVLQSKSRKEMAWNLQNQGPTVLRYIIDYDCLRLVDLLISDKKWVEEIPSQKYPFKLNLPFESEFHNSNGLKTTFVDAQLQPESQKLPAHGENINVPRTGVPPPAVHEKPIKPRDQILQDCQKLVDYIVKNYPEGYHIRSFKNLFLERYRYSLDVNRLGYPNIGSLLQIMAGIKIDASYIKPEIPLSKVQKIFDQKSTNPSAPSNKSVRSRNLDFPWEELGPVCHDSSKRNEIQRSSRIKKEAVFESVDQNYETLSDDEFSNSQAEKEILAELKGQEQPKKMVKDSSLLRILDTWHNGKGDDNARSSMMNANEMVDGSRKGSLPSSHGPVMQNLASGSNYGRNQESNKSYSFVTDQGMGGLKNSGERSAGPRVPT</sequence>
<feature type="compositionally biased region" description="Basic and acidic residues" evidence="1">
    <location>
        <begin position="418"/>
        <end position="428"/>
    </location>
</feature>
<dbReference type="CDD" id="cd10910">
    <property type="entry name" value="PIN_limkain_b1_N_like"/>
    <property type="match status" value="1"/>
</dbReference>
<feature type="region of interest" description="Disordered" evidence="1">
    <location>
        <begin position="959"/>
        <end position="1020"/>
    </location>
</feature>
<evidence type="ECO:0000256" key="1">
    <source>
        <dbReference type="SAM" id="MobiDB-lite"/>
    </source>
</evidence>
<dbReference type="AlphaFoldDB" id="A0AAD8MDI3"/>
<feature type="domain" description="HTH OST-type" evidence="2">
    <location>
        <begin position="762"/>
        <end position="842"/>
    </location>
</feature>
<dbReference type="InterPro" id="IPR024768">
    <property type="entry name" value="Marf1"/>
</dbReference>
<reference evidence="3" key="2">
    <citation type="submission" date="2023-05" db="EMBL/GenBank/DDBJ databases">
        <authorList>
            <person name="Schelkunov M.I."/>
        </authorList>
    </citation>
    <scope>NUCLEOTIDE SEQUENCE</scope>
    <source>
        <strain evidence="3">Hsosn_3</strain>
        <tissue evidence="3">Leaf</tissue>
    </source>
</reference>
<feature type="domain" description="HTH OST-type" evidence="2">
    <location>
        <begin position="268"/>
        <end position="340"/>
    </location>
</feature>
<accession>A0AAD8MDI3</accession>